<evidence type="ECO:0000313" key="2">
    <source>
        <dbReference type="Proteomes" id="UP000054279"/>
    </source>
</evidence>
<dbReference type="EMBL" id="KN837138">
    <property type="protein sequence ID" value="KIJ41257.1"/>
    <property type="molecule type" value="Genomic_DNA"/>
</dbReference>
<accession>A0A0C9VIE0</accession>
<keyword evidence="2" id="KW-1185">Reference proteome</keyword>
<reference evidence="1 2" key="1">
    <citation type="submission" date="2014-06" db="EMBL/GenBank/DDBJ databases">
        <title>Evolutionary Origins and Diversification of the Mycorrhizal Mutualists.</title>
        <authorList>
            <consortium name="DOE Joint Genome Institute"/>
            <consortium name="Mycorrhizal Genomics Consortium"/>
            <person name="Kohler A."/>
            <person name="Kuo A."/>
            <person name="Nagy L.G."/>
            <person name="Floudas D."/>
            <person name="Copeland A."/>
            <person name="Barry K.W."/>
            <person name="Cichocki N."/>
            <person name="Veneault-Fourrey C."/>
            <person name="LaButti K."/>
            <person name="Lindquist E.A."/>
            <person name="Lipzen A."/>
            <person name="Lundell T."/>
            <person name="Morin E."/>
            <person name="Murat C."/>
            <person name="Riley R."/>
            <person name="Ohm R."/>
            <person name="Sun H."/>
            <person name="Tunlid A."/>
            <person name="Henrissat B."/>
            <person name="Grigoriev I.V."/>
            <person name="Hibbett D.S."/>
            <person name="Martin F."/>
        </authorList>
    </citation>
    <scope>NUCLEOTIDE SEQUENCE [LARGE SCALE GENOMIC DNA]</scope>
    <source>
        <strain evidence="1 2">SS14</strain>
    </source>
</reference>
<proteinExistence type="predicted"/>
<sequence>MLWNPSLGSACNSCCYYIFGKLASILPLTPLPDDIEWSLLDFQVDAHNLVKLEGKQHPIPPSISVSGNIGSWCQ</sequence>
<protein>
    <submittedName>
        <fullName evidence="1">Uncharacterized protein</fullName>
    </submittedName>
</protein>
<dbReference type="AlphaFoldDB" id="A0A0C9VIE0"/>
<gene>
    <name evidence="1" type="ORF">M422DRAFT_255765</name>
</gene>
<organism evidence="1 2">
    <name type="scientific">Sphaerobolus stellatus (strain SS14)</name>
    <dbReference type="NCBI Taxonomy" id="990650"/>
    <lineage>
        <taxon>Eukaryota</taxon>
        <taxon>Fungi</taxon>
        <taxon>Dikarya</taxon>
        <taxon>Basidiomycota</taxon>
        <taxon>Agaricomycotina</taxon>
        <taxon>Agaricomycetes</taxon>
        <taxon>Phallomycetidae</taxon>
        <taxon>Geastrales</taxon>
        <taxon>Sphaerobolaceae</taxon>
        <taxon>Sphaerobolus</taxon>
    </lineage>
</organism>
<evidence type="ECO:0000313" key="1">
    <source>
        <dbReference type="EMBL" id="KIJ41257.1"/>
    </source>
</evidence>
<dbReference type="HOGENOM" id="CLU_2689418_0_0_1"/>
<name>A0A0C9VIE0_SPHS4</name>
<dbReference type="Proteomes" id="UP000054279">
    <property type="component" value="Unassembled WGS sequence"/>
</dbReference>